<evidence type="ECO:0000313" key="9">
    <source>
        <dbReference type="EnsemblProtists" id="EOD20120"/>
    </source>
</evidence>
<reference evidence="9" key="2">
    <citation type="submission" date="2024-10" db="UniProtKB">
        <authorList>
            <consortium name="EnsemblProtists"/>
        </authorList>
    </citation>
    <scope>IDENTIFICATION</scope>
</reference>
<dbReference type="RefSeq" id="XP_005786987.1">
    <property type="nucleotide sequence ID" value="XM_005786930.1"/>
</dbReference>
<dbReference type="InterPro" id="IPR024461">
    <property type="entry name" value="CCDC90-like"/>
</dbReference>
<reference evidence="10" key="1">
    <citation type="journal article" date="2013" name="Nature">
        <title>Pan genome of the phytoplankton Emiliania underpins its global distribution.</title>
        <authorList>
            <person name="Read B.A."/>
            <person name="Kegel J."/>
            <person name="Klute M.J."/>
            <person name="Kuo A."/>
            <person name="Lefebvre S.C."/>
            <person name="Maumus F."/>
            <person name="Mayer C."/>
            <person name="Miller J."/>
            <person name="Monier A."/>
            <person name="Salamov A."/>
            <person name="Young J."/>
            <person name="Aguilar M."/>
            <person name="Claverie J.M."/>
            <person name="Frickenhaus S."/>
            <person name="Gonzalez K."/>
            <person name="Herman E.K."/>
            <person name="Lin Y.C."/>
            <person name="Napier J."/>
            <person name="Ogata H."/>
            <person name="Sarno A.F."/>
            <person name="Shmutz J."/>
            <person name="Schroeder D."/>
            <person name="de Vargas C."/>
            <person name="Verret F."/>
            <person name="von Dassow P."/>
            <person name="Valentin K."/>
            <person name="Van de Peer Y."/>
            <person name="Wheeler G."/>
            <person name="Dacks J.B."/>
            <person name="Delwiche C.F."/>
            <person name="Dyhrman S.T."/>
            <person name="Glockner G."/>
            <person name="John U."/>
            <person name="Richards T."/>
            <person name="Worden A.Z."/>
            <person name="Zhang X."/>
            <person name="Grigoriev I.V."/>
            <person name="Allen A.E."/>
            <person name="Bidle K."/>
            <person name="Borodovsky M."/>
            <person name="Bowler C."/>
            <person name="Brownlee C."/>
            <person name="Cock J.M."/>
            <person name="Elias M."/>
            <person name="Gladyshev V.N."/>
            <person name="Groth M."/>
            <person name="Guda C."/>
            <person name="Hadaegh A."/>
            <person name="Iglesias-Rodriguez M.D."/>
            <person name="Jenkins J."/>
            <person name="Jones B.M."/>
            <person name="Lawson T."/>
            <person name="Leese F."/>
            <person name="Lindquist E."/>
            <person name="Lobanov A."/>
            <person name="Lomsadze A."/>
            <person name="Malik S.B."/>
            <person name="Marsh M.E."/>
            <person name="Mackinder L."/>
            <person name="Mock T."/>
            <person name="Mueller-Roeber B."/>
            <person name="Pagarete A."/>
            <person name="Parker M."/>
            <person name="Probert I."/>
            <person name="Quesneville H."/>
            <person name="Raines C."/>
            <person name="Rensing S.A."/>
            <person name="Riano-Pachon D.M."/>
            <person name="Richier S."/>
            <person name="Rokitta S."/>
            <person name="Shiraiwa Y."/>
            <person name="Soanes D.M."/>
            <person name="van der Giezen M."/>
            <person name="Wahlund T.M."/>
            <person name="Williams B."/>
            <person name="Wilson W."/>
            <person name="Wolfe G."/>
            <person name="Wurch L.L."/>
        </authorList>
    </citation>
    <scope>NUCLEOTIDE SEQUENCE</scope>
</reference>
<dbReference type="EnsemblProtists" id="EOD20120">
    <property type="protein sequence ID" value="EOD20120"/>
    <property type="gene ID" value="EMIHUDRAFT_242399"/>
</dbReference>
<evidence type="ECO:0000256" key="8">
    <source>
        <dbReference type="SAM" id="Phobius"/>
    </source>
</evidence>
<dbReference type="RefSeq" id="XP_005772549.1">
    <property type="nucleotide sequence ID" value="XM_005772492.1"/>
</dbReference>
<keyword evidence="10" id="KW-1185">Reference proteome</keyword>
<keyword evidence="4 8" id="KW-1133">Transmembrane helix</keyword>
<dbReference type="KEGG" id="ehx:EMIHUDRAFT_228538"/>
<dbReference type="KEGG" id="ehx:EMIHUDRAFT_242399"/>
<evidence type="ECO:0000256" key="6">
    <source>
        <dbReference type="ARBA" id="ARBA00023128"/>
    </source>
</evidence>
<dbReference type="AlphaFoldDB" id="A0A0D3J9D5"/>
<evidence type="ECO:0000256" key="2">
    <source>
        <dbReference type="ARBA" id="ARBA00004370"/>
    </source>
</evidence>
<dbReference type="GeneID" id="17265676"/>
<evidence type="ECO:0000256" key="4">
    <source>
        <dbReference type="ARBA" id="ARBA00022989"/>
    </source>
</evidence>
<keyword evidence="3 8" id="KW-0812">Transmembrane</keyword>
<name>A0A0D3J9D5_EMIH1</name>
<dbReference type="GO" id="GO:0005739">
    <property type="term" value="C:mitochondrion"/>
    <property type="evidence" value="ECO:0007669"/>
    <property type="project" value="UniProtKB-SubCell"/>
</dbReference>
<keyword evidence="5" id="KW-0175">Coiled coil</keyword>
<evidence type="ECO:0000256" key="7">
    <source>
        <dbReference type="ARBA" id="ARBA00023136"/>
    </source>
</evidence>
<evidence type="ECO:0000256" key="3">
    <source>
        <dbReference type="ARBA" id="ARBA00022692"/>
    </source>
</evidence>
<dbReference type="Proteomes" id="UP000013827">
    <property type="component" value="Unassembled WGS sequence"/>
</dbReference>
<evidence type="ECO:0000256" key="1">
    <source>
        <dbReference type="ARBA" id="ARBA00004173"/>
    </source>
</evidence>
<dbReference type="EnsemblProtists" id="EOD34558">
    <property type="protein sequence ID" value="EOD34558"/>
    <property type="gene ID" value="EMIHUDRAFT_228538"/>
</dbReference>
<dbReference type="PaxDb" id="2903-EOD20120"/>
<keyword evidence="6" id="KW-0496">Mitochondrion</keyword>
<protein>
    <submittedName>
        <fullName evidence="9">Uncharacterized protein</fullName>
    </submittedName>
</protein>
<evidence type="ECO:0000256" key="5">
    <source>
        <dbReference type="ARBA" id="ARBA00023054"/>
    </source>
</evidence>
<dbReference type="GeneID" id="17279829"/>
<organism evidence="9 10">
    <name type="scientific">Emiliania huxleyi (strain CCMP1516)</name>
    <dbReference type="NCBI Taxonomy" id="280463"/>
    <lineage>
        <taxon>Eukaryota</taxon>
        <taxon>Haptista</taxon>
        <taxon>Haptophyta</taxon>
        <taxon>Prymnesiophyceae</taxon>
        <taxon>Isochrysidales</taxon>
        <taxon>Noelaerhabdaceae</taxon>
        <taxon>Emiliania</taxon>
    </lineage>
</organism>
<comment type="subcellular location">
    <subcellularLocation>
        <location evidence="2">Membrane</location>
    </subcellularLocation>
    <subcellularLocation>
        <location evidence="1">Mitochondrion</location>
    </subcellularLocation>
</comment>
<dbReference type="HOGENOM" id="CLU_1380350_0_0_1"/>
<sequence>MPAEQSECVTQFVLDALSASGEARRIEEEAARERFKNFIELELRSKPFRFRARQENADAKTTAQVKEVTEKGFALGDRESKHEIERLTSQYKAEQSARGGGGSSVELSLVDGKIREDLRKAQNTFSAKEAKLELDIGRLYTKIEASKNEMIRYTLGTIFSLTAVAFGIVRYATLSGSPRRDSALGEGVEGRALPLGER</sequence>
<dbReference type="GO" id="GO:0016020">
    <property type="term" value="C:membrane"/>
    <property type="evidence" value="ECO:0007669"/>
    <property type="project" value="UniProtKB-SubCell"/>
</dbReference>
<proteinExistence type="predicted"/>
<dbReference type="Pfam" id="PF07798">
    <property type="entry name" value="CCDC90-like"/>
    <property type="match status" value="1"/>
</dbReference>
<accession>A0A0D3J9D5</accession>
<keyword evidence="7 8" id="KW-0472">Membrane</keyword>
<evidence type="ECO:0000313" key="10">
    <source>
        <dbReference type="Proteomes" id="UP000013827"/>
    </source>
</evidence>
<feature type="transmembrane region" description="Helical" evidence="8">
    <location>
        <begin position="150"/>
        <end position="172"/>
    </location>
</feature>